<evidence type="ECO:0000256" key="1">
    <source>
        <dbReference type="PROSITE-ProRule" id="PRU00047"/>
    </source>
</evidence>
<feature type="domain" description="CCHC-type" evidence="3">
    <location>
        <begin position="167"/>
        <end position="183"/>
    </location>
</feature>
<dbReference type="GO" id="GO:0008270">
    <property type="term" value="F:zinc ion binding"/>
    <property type="evidence" value="ECO:0007669"/>
    <property type="project" value="UniProtKB-KW"/>
</dbReference>
<dbReference type="PROSITE" id="PS50158">
    <property type="entry name" value="ZF_CCHC"/>
    <property type="match status" value="1"/>
</dbReference>
<feature type="region of interest" description="Disordered" evidence="2">
    <location>
        <begin position="1"/>
        <end position="44"/>
    </location>
</feature>
<accession>A0A9W7DKF2</accession>
<dbReference type="PANTHER" id="PTHR47103:SF5">
    <property type="entry name" value="DNA-BINDING PROTEIN HEXBP-LIKE"/>
    <property type="match status" value="1"/>
</dbReference>
<dbReference type="Pfam" id="PF00098">
    <property type="entry name" value="zf-CCHC"/>
    <property type="match status" value="1"/>
</dbReference>
<evidence type="ECO:0000313" key="4">
    <source>
        <dbReference type="EMBL" id="GMH46774.1"/>
    </source>
</evidence>
<feature type="compositionally biased region" description="Low complexity" evidence="2">
    <location>
        <begin position="1"/>
        <end position="33"/>
    </location>
</feature>
<evidence type="ECO:0000256" key="2">
    <source>
        <dbReference type="SAM" id="MobiDB-lite"/>
    </source>
</evidence>
<feature type="region of interest" description="Disordered" evidence="2">
    <location>
        <begin position="90"/>
        <end position="165"/>
    </location>
</feature>
<keyword evidence="1" id="KW-0863">Zinc-finger</keyword>
<dbReference type="EMBL" id="BRXZ01001811">
    <property type="protein sequence ID" value="GMH46774.1"/>
    <property type="molecule type" value="Genomic_DNA"/>
</dbReference>
<keyword evidence="5" id="KW-1185">Reference proteome</keyword>
<evidence type="ECO:0000313" key="5">
    <source>
        <dbReference type="Proteomes" id="UP001165082"/>
    </source>
</evidence>
<gene>
    <name evidence="4" type="ORF">TrRE_jg6636</name>
</gene>
<dbReference type="OrthoDB" id="196607at2759"/>
<name>A0A9W7DKF2_9STRA</name>
<comment type="caution">
    <text evidence="4">The sequence shown here is derived from an EMBL/GenBank/DDBJ whole genome shotgun (WGS) entry which is preliminary data.</text>
</comment>
<proteinExistence type="predicted"/>
<dbReference type="Proteomes" id="UP001165082">
    <property type="component" value="Unassembled WGS sequence"/>
</dbReference>
<feature type="compositionally biased region" description="Low complexity" evidence="2">
    <location>
        <begin position="127"/>
        <end position="143"/>
    </location>
</feature>
<evidence type="ECO:0000259" key="3">
    <source>
        <dbReference type="PROSITE" id="PS50158"/>
    </source>
</evidence>
<dbReference type="GO" id="GO:0003676">
    <property type="term" value="F:nucleic acid binding"/>
    <property type="evidence" value="ECO:0007669"/>
    <property type="project" value="InterPro"/>
</dbReference>
<keyword evidence="1" id="KW-0479">Metal-binding</keyword>
<dbReference type="InterPro" id="IPR036875">
    <property type="entry name" value="Znf_CCHC_sf"/>
</dbReference>
<dbReference type="InterPro" id="IPR001878">
    <property type="entry name" value="Znf_CCHC"/>
</dbReference>
<sequence>MDMSSSSDESPDPMKSSSRSSSKAKSKSSSSSSGTIISPKGRITKSTLSAHTLNILKPGYLESRRELLVEPPEEAADDCFLSLFGREAMTKGTKKRRKVESGSGVGDLEDLLNGGFQGNTDSDESEGYTSTSSSSTAPSPEDGGIPKRKKKKRKKSKTPPTPSKKTRCFNCGKVGHMARDCPNPPATPSCNLCGLRHRERCRLQVTCFQCYTPGHTVSECGGRAKLGPFCTLCGDIGHFRDACVEVGSRGEAERRVCLKVGRGRRVEKAWACMTCGREGHWCCFGDGMEGAGYVRVGMEWGAHGGEGTAKDKLGGTLGSCWNWMVR</sequence>
<dbReference type="SUPFAM" id="SSF57756">
    <property type="entry name" value="Retrovirus zinc finger-like domains"/>
    <property type="match status" value="2"/>
</dbReference>
<organism evidence="4 5">
    <name type="scientific">Triparma retinervis</name>
    <dbReference type="NCBI Taxonomy" id="2557542"/>
    <lineage>
        <taxon>Eukaryota</taxon>
        <taxon>Sar</taxon>
        <taxon>Stramenopiles</taxon>
        <taxon>Ochrophyta</taxon>
        <taxon>Bolidophyceae</taxon>
        <taxon>Parmales</taxon>
        <taxon>Triparmaceae</taxon>
        <taxon>Triparma</taxon>
    </lineage>
</organism>
<dbReference type="PANTHER" id="PTHR47103">
    <property type="entry name" value="DNA-BINDING PROTEIN"/>
    <property type="match status" value="1"/>
</dbReference>
<keyword evidence="1" id="KW-0862">Zinc</keyword>
<dbReference type="SMART" id="SM00343">
    <property type="entry name" value="ZnF_C2HC"/>
    <property type="match status" value="3"/>
</dbReference>
<feature type="compositionally biased region" description="Basic residues" evidence="2">
    <location>
        <begin position="146"/>
        <end position="157"/>
    </location>
</feature>
<protein>
    <recommendedName>
        <fullName evidence="3">CCHC-type domain-containing protein</fullName>
    </recommendedName>
</protein>
<reference evidence="4" key="1">
    <citation type="submission" date="2022-07" db="EMBL/GenBank/DDBJ databases">
        <title>Genome analysis of Parmales, a sister group of diatoms, reveals the evolutionary specialization of diatoms from phago-mixotrophs to photoautotrophs.</title>
        <authorList>
            <person name="Ban H."/>
            <person name="Sato S."/>
            <person name="Yoshikawa S."/>
            <person name="Kazumasa Y."/>
            <person name="Nakamura Y."/>
            <person name="Ichinomiya M."/>
            <person name="Saitoh K."/>
            <person name="Sato N."/>
            <person name="Blanc-Mathieu R."/>
            <person name="Endo H."/>
            <person name="Kuwata A."/>
            <person name="Ogata H."/>
        </authorList>
    </citation>
    <scope>NUCLEOTIDE SEQUENCE</scope>
</reference>
<dbReference type="Gene3D" id="4.10.60.10">
    <property type="entry name" value="Zinc finger, CCHC-type"/>
    <property type="match status" value="2"/>
</dbReference>
<dbReference type="AlphaFoldDB" id="A0A9W7DKF2"/>